<dbReference type="FunCoup" id="A0A068UY70">
    <property type="interactions" value="187"/>
</dbReference>
<dbReference type="InterPro" id="IPR044575">
    <property type="entry name" value="RAY1-like"/>
</dbReference>
<feature type="domain" description="Nucleotide-diphospho-sugar transferase" evidence="1">
    <location>
        <begin position="411"/>
        <end position="631"/>
    </location>
</feature>
<protein>
    <recommendedName>
        <fullName evidence="1">Nucleotide-diphospho-sugar transferase domain-containing protein</fullName>
    </recommendedName>
</protein>
<evidence type="ECO:0000259" key="1">
    <source>
        <dbReference type="Pfam" id="PF03407"/>
    </source>
</evidence>
<dbReference type="InParanoid" id="A0A068UY70"/>
<dbReference type="Pfam" id="PF14009">
    <property type="entry name" value="PADRE"/>
    <property type="match status" value="1"/>
</dbReference>
<keyword evidence="3" id="KW-1185">Reference proteome</keyword>
<dbReference type="OrthoDB" id="540503at2759"/>
<proteinExistence type="predicted"/>
<dbReference type="PANTHER" id="PTHR47483:SF1">
    <property type="entry name" value="BETA-ARABINOFURANOSYLTRANSFERASE RAY1"/>
    <property type="match status" value="1"/>
</dbReference>
<dbReference type="PANTHER" id="PTHR47483">
    <property type="entry name" value="BETA-ARABINOFURANOSYLTRANSFERASE RAY1"/>
    <property type="match status" value="1"/>
</dbReference>
<gene>
    <name evidence="2" type="ORF">GSCOC_T00038091001</name>
</gene>
<dbReference type="EMBL" id="HG739158">
    <property type="protein sequence ID" value="CDP13222.1"/>
    <property type="molecule type" value="Genomic_DNA"/>
</dbReference>
<evidence type="ECO:0000313" key="2">
    <source>
        <dbReference type="EMBL" id="CDP13222.1"/>
    </source>
</evidence>
<accession>A0A068UY70</accession>
<dbReference type="AlphaFoldDB" id="A0A068UY70"/>
<sequence>MLSFSVKDQFKKPKLFGNGFSDSSGPSITIFAAPRPFEGSFGERQGLAIRSWLGLSPDIDVVLFSQDPSAVSFATAFGSRVSVEPNIDFTFLGTPFFHSMVAKAQASNSDVSVLIDPELILFPDFISTLRFAHKLDHDWLLIASSQNLSYSPVRWGADWKKSVADDGKKLTSQTGFLAQKLQRELCERRMLMAWNNCNLPLHNGVLPPFLYRKGIHHHWLLTEALSSDYRLIIDATWTFSNTYVNDINHVYYELMEASNHSDIEKRNWEFMGNIHVGKLYGSFSFHEANYSNLFRISKCGGNYLLINAEQDVAFSLGDPVSFSLRNQGISGPLTEKKILNCLNVMKSRQGVENCSQKDQLQSSDIISLPFSLEQLLSMRADQNKTIVLAVAGYSYKDMLMSWVCRLRHLQISNFLVCAIDHEIYEFAVLQGIPVLEYADIPANVSFDDCHFGTECFQKVTKVKSRMVLQILKLGYNVLLSDVDVYWFKNPLPLLSSFGRATLVAQSDEYNITGPINLPRRLNSGFYYVQSDDTTIAALQKVVQHASTSNLSEQPSFYDTLCGEGGFHRLGDDRCLEPETNMTVHFLDRDLFPNGAYQNLWEERNVSETCMKRGCFVIHNNWISGRRKKLERQVLSGLWEYDIVANISLELSIQFKDTTVRIVHAGGREERYQHPIPASQLMEEHPGMCVARPDIFKRPHESVLSADDFLLPGQKYYMVPCTTVRKLKRRHLQKGNAKKLKGLEQPLLLIKDVADVGAECSEESVCSAKDFYVSNDRRSSCLLRRTFKEKKSFVPPIQKPKPWKELEWEPSLTSIEEISP</sequence>
<dbReference type="Pfam" id="PF03407">
    <property type="entry name" value="Nucleotid_trans"/>
    <property type="match status" value="1"/>
</dbReference>
<dbReference type="GO" id="GO:0016757">
    <property type="term" value="F:glycosyltransferase activity"/>
    <property type="evidence" value="ECO:0007669"/>
    <property type="project" value="InterPro"/>
</dbReference>
<dbReference type="PhylomeDB" id="A0A068UY70"/>
<dbReference type="InterPro" id="IPR025322">
    <property type="entry name" value="PADRE_dom"/>
</dbReference>
<dbReference type="Gramene" id="CDP13222">
    <property type="protein sequence ID" value="CDP13222"/>
    <property type="gene ID" value="GSCOC_T00038091001"/>
</dbReference>
<dbReference type="InterPro" id="IPR005069">
    <property type="entry name" value="Nucl-diP-sugar_transferase"/>
</dbReference>
<name>A0A068UY70_COFCA</name>
<dbReference type="STRING" id="49390.A0A068UY70"/>
<organism evidence="2 3">
    <name type="scientific">Coffea canephora</name>
    <name type="common">Robusta coffee</name>
    <dbReference type="NCBI Taxonomy" id="49390"/>
    <lineage>
        <taxon>Eukaryota</taxon>
        <taxon>Viridiplantae</taxon>
        <taxon>Streptophyta</taxon>
        <taxon>Embryophyta</taxon>
        <taxon>Tracheophyta</taxon>
        <taxon>Spermatophyta</taxon>
        <taxon>Magnoliopsida</taxon>
        <taxon>eudicotyledons</taxon>
        <taxon>Gunneridae</taxon>
        <taxon>Pentapetalae</taxon>
        <taxon>asterids</taxon>
        <taxon>lamiids</taxon>
        <taxon>Gentianales</taxon>
        <taxon>Rubiaceae</taxon>
        <taxon>Ixoroideae</taxon>
        <taxon>Gardenieae complex</taxon>
        <taxon>Bertiereae - Coffeeae clade</taxon>
        <taxon>Coffeeae</taxon>
        <taxon>Coffea</taxon>
    </lineage>
</organism>
<dbReference type="Proteomes" id="UP000295252">
    <property type="component" value="Chromosome III"/>
</dbReference>
<dbReference type="OMA" id="WWLIHEV"/>
<evidence type="ECO:0000313" key="3">
    <source>
        <dbReference type="Proteomes" id="UP000295252"/>
    </source>
</evidence>
<reference evidence="3" key="1">
    <citation type="journal article" date="2014" name="Science">
        <title>The coffee genome provides insight into the convergent evolution of caffeine biosynthesis.</title>
        <authorList>
            <person name="Denoeud F."/>
            <person name="Carretero-Paulet L."/>
            <person name="Dereeper A."/>
            <person name="Droc G."/>
            <person name="Guyot R."/>
            <person name="Pietrella M."/>
            <person name="Zheng C."/>
            <person name="Alberti A."/>
            <person name="Anthony F."/>
            <person name="Aprea G."/>
            <person name="Aury J.M."/>
            <person name="Bento P."/>
            <person name="Bernard M."/>
            <person name="Bocs S."/>
            <person name="Campa C."/>
            <person name="Cenci A."/>
            <person name="Combes M.C."/>
            <person name="Crouzillat D."/>
            <person name="Da Silva C."/>
            <person name="Daddiego L."/>
            <person name="De Bellis F."/>
            <person name="Dussert S."/>
            <person name="Garsmeur O."/>
            <person name="Gayraud T."/>
            <person name="Guignon V."/>
            <person name="Jahn K."/>
            <person name="Jamilloux V."/>
            <person name="Joet T."/>
            <person name="Labadie K."/>
            <person name="Lan T."/>
            <person name="Leclercq J."/>
            <person name="Lepelley M."/>
            <person name="Leroy T."/>
            <person name="Li L.T."/>
            <person name="Librado P."/>
            <person name="Lopez L."/>
            <person name="Munoz A."/>
            <person name="Noel B."/>
            <person name="Pallavicini A."/>
            <person name="Perrotta G."/>
            <person name="Poncet V."/>
            <person name="Pot D."/>
            <person name="Priyono X."/>
            <person name="Rigoreau M."/>
            <person name="Rouard M."/>
            <person name="Rozas J."/>
            <person name="Tranchant-Dubreuil C."/>
            <person name="VanBuren R."/>
            <person name="Zhang Q."/>
            <person name="Andrade A.C."/>
            <person name="Argout X."/>
            <person name="Bertrand B."/>
            <person name="de Kochko A."/>
            <person name="Graziosi G."/>
            <person name="Henry R.J."/>
            <person name="Jayarama X."/>
            <person name="Ming R."/>
            <person name="Nagai C."/>
            <person name="Rounsley S."/>
            <person name="Sankoff D."/>
            <person name="Giuliano G."/>
            <person name="Albert V.A."/>
            <person name="Wincker P."/>
            <person name="Lashermes P."/>
        </authorList>
    </citation>
    <scope>NUCLEOTIDE SEQUENCE [LARGE SCALE GENOMIC DNA]</scope>
    <source>
        <strain evidence="3">cv. DH200-94</strain>
    </source>
</reference>